<dbReference type="Pfam" id="PF17407">
    <property type="entry name" value="Nrap_D6"/>
    <property type="match status" value="1"/>
</dbReference>
<dbReference type="InterPro" id="IPR035371">
    <property type="entry name" value="Nrap_D6"/>
</dbReference>
<dbReference type="Pfam" id="PF17404">
    <property type="entry name" value="Nrap_D3"/>
    <property type="match status" value="1"/>
</dbReference>
<dbReference type="Gene3D" id="1.10.1410.10">
    <property type="match status" value="1"/>
</dbReference>
<dbReference type="Proteomes" id="UP000278143">
    <property type="component" value="Unassembled WGS sequence"/>
</dbReference>
<feature type="domain" description="Nrap protein" evidence="5">
    <location>
        <begin position="510"/>
        <end position="668"/>
    </location>
</feature>
<dbReference type="Gene3D" id="3.30.70.3030">
    <property type="match status" value="1"/>
</dbReference>
<dbReference type="GO" id="GO:0032545">
    <property type="term" value="C:CURI complex"/>
    <property type="evidence" value="ECO:0007669"/>
    <property type="project" value="TreeGrafter"/>
</dbReference>
<dbReference type="InterPro" id="IPR035370">
    <property type="entry name" value="Nrap_D5"/>
</dbReference>
<dbReference type="AlphaFoldDB" id="A0A4P9YYV6"/>
<evidence type="ECO:0000313" key="7">
    <source>
        <dbReference type="EMBL" id="RKP24200.1"/>
    </source>
</evidence>
<keyword evidence="1" id="KW-0539">Nucleus</keyword>
<proteinExistence type="inferred from homology"/>
<reference evidence="8" key="1">
    <citation type="journal article" date="2018" name="Nat. Microbiol.">
        <title>Leveraging single-cell genomics to expand the fungal tree of life.</title>
        <authorList>
            <person name="Ahrendt S.R."/>
            <person name="Quandt C.A."/>
            <person name="Ciobanu D."/>
            <person name="Clum A."/>
            <person name="Salamov A."/>
            <person name="Andreopoulos B."/>
            <person name="Cheng J.F."/>
            <person name="Woyke T."/>
            <person name="Pelin A."/>
            <person name="Henrissat B."/>
            <person name="Reynolds N.K."/>
            <person name="Benny G.L."/>
            <person name="Smith M.E."/>
            <person name="James T.Y."/>
            <person name="Grigoriev I.V."/>
        </authorList>
    </citation>
    <scope>NUCLEOTIDE SEQUENCE [LARGE SCALE GENOMIC DNA]</scope>
    <source>
        <strain evidence="8">Benny S71-1</strain>
    </source>
</reference>
<dbReference type="Pfam" id="PF17406">
    <property type="entry name" value="Nrap_D5"/>
    <property type="match status" value="1"/>
</dbReference>
<dbReference type="InterPro" id="IPR005554">
    <property type="entry name" value="NOL6/Upt22"/>
</dbReference>
<evidence type="ECO:0000259" key="4">
    <source>
        <dbReference type="Pfam" id="PF17405"/>
    </source>
</evidence>
<evidence type="ECO:0000313" key="8">
    <source>
        <dbReference type="Proteomes" id="UP000278143"/>
    </source>
</evidence>
<dbReference type="OrthoDB" id="10251401at2759"/>
<feature type="domain" description="Nrap protein" evidence="4">
    <location>
        <begin position="318"/>
        <end position="507"/>
    </location>
</feature>
<dbReference type="GO" id="GO:0006364">
    <property type="term" value="P:rRNA processing"/>
    <property type="evidence" value="ECO:0007669"/>
    <property type="project" value="UniProtKB-KW"/>
</dbReference>
<protein>
    <recommendedName>
        <fullName evidence="1">U3 small nucleolar RNA-associated protein 22</fullName>
    </recommendedName>
</protein>
<comment type="similarity">
    <text evidence="1">Belongs to the NRAP family.</text>
</comment>
<gene>
    <name evidence="7" type="ORF">SYNPS1DRAFT_30034</name>
</gene>
<dbReference type="InterPro" id="IPR035367">
    <property type="entry name" value="Nrap_D2"/>
</dbReference>
<keyword evidence="8" id="KW-1185">Reference proteome</keyword>
<feature type="domain" description="Nrap protein" evidence="2">
    <location>
        <begin position="1"/>
        <end position="69"/>
    </location>
</feature>
<evidence type="ECO:0000259" key="5">
    <source>
        <dbReference type="Pfam" id="PF17406"/>
    </source>
</evidence>
<organism evidence="7 8">
    <name type="scientific">Syncephalis pseudoplumigaleata</name>
    <dbReference type="NCBI Taxonomy" id="1712513"/>
    <lineage>
        <taxon>Eukaryota</taxon>
        <taxon>Fungi</taxon>
        <taxon>Fungi incertae sedis</taxon>
        <taxon>Zoopagomycota</taxon>
        <taxon>Zoopagomycotina</taxon>
        <taxon>Zoopagomycetes</taxon>
        <taxon>Zoopagales</taxon>
        <taxon>Piptocephalidaceae</taxon>
        <taxon>Syncephalis</taxon>
    </lineage>
</organism>
<dbReference type="PANTHER" id="PTHR17972:SF0">
    <property type="entry name" value="NUCLEOLAR PROTEIN 6"/>
    <property type="match status" value="1"/>
</dbReference>
<keyword evidence="1" id="KW-0694">RNA-binding</keyword>
<dbReference type="InterPro" id="IPR035369">
    <property type="entry name" value="Nrap_D4"/>
</dbReference>
<keyword evidence="1" id="KW-0687">Ribonucleoprotein</keyword>
<accession>A0A4P9YYV6</accession>
<feature type="domain" description="Nrap protein" evidence="3">
    <location>
        <begin position="107"/>
        <end position="259"/>
    </location>
</feature>
<evidence type="ECO:0000259" key="6">
    <source>
        <dbReference type="Pfam" id="PF17407"/>
    </source>
</evidence>
<evidence type="ECO:0000256" key="1">
    <source>
        <dbReference type="RuleBase" id="RU364032"/>
    </source>
</evidence>
<keyword evidence="1" id="KW-0690">Ribosome biogenesis</keyword>
<dbReference type="EMBL" id="KZ990385">
    <property type="protein sequence ID" value="RKP24200.1"/>
    <property type="molecule type" value="Genomic_DNA"/>
</dbReference>
<evidence type="ECO:0000259" key="3">
    <source>
        <dbReference type="Pfam" id="PF17404"/>
    </source>
</evidence>
<dbReference type="GO" id="GO:0032040">
    <property type="term" value="C:small-subunit processome"/>
    <property type="evidence" value="ECO:0007669"/>
    <property type="project" value="TreeGrafter"/>
</dbReference>
<dbReference type="GO" id="GO:0034456">
    <property type="term" value="C:UTP-C complex"/>
    <property type="evidence" value="ECO:0007669"/>
    <property type="project" value="TreeGrafter"/>
</dbReference>
<dbReference type="PANTHER" id="PTHR17972">
    <property type="entry name" value="NUCLEOLAR RNA-ASSOCIATED PROTEIN"/>
    <property type="match status" value="1"/>
</dbReference>
<evidence type="ECO:0000259" key="2">
    <source>
        <dbReference type="Pfam" id="PF17403"/>
    </source>
</evidence>
<feature type="non-terminal residue" evidence="7">
    <location>
        <position position="1"/>
    </location>
</feature>
<dbReference type="Pfam" id="PF17403">
    <property type="entry name" value="Nrap_D2"/>
    <property type="match status" value="1"/>
</dbReference>
<dbReference type="Pfam" id="PF17405">
    <property type="entry name" value="Nrap_D4"/>
    <property type="match status" value="1"/>
</dbReference>
<dbReference type="InterPro" id="IPR035368">
    <property type="entry name" value="Nrap_D3"/>
</dbReference>
<feature type="domain" description="Nrap protein" evidence="6">
    <location>
        <begin position="670"/>
        <end position="808"/>
    </location>
</feature>
<comment type="subcellular location">
    <subcellularLocation>
        <location evidence="1">Nucleus</location>
        <location evidence="1">Nucleolus</location>
    </subcellularLocation>
</comment>
<sequence>WLNQRGFGQQGRVFNGFLWSMLTAYLLQRGHGQFKLAPGFSSYQLFKGTMDFIAQHDFTRQPIVMSQTPSMEGELQYEARLAMSCFRDAHRDTFAPLFLCHVDDPRVRHDYTIRIPLANINHPDVAVNAMDRVVRAERVARRITALLRQGLTNRVRLVTCSFDVLAPWRIGHEPAYVDRKQRSLFIGLLVDPDHVTRQVDKGPSPEDKPAAEAFRALWGDKAELRRFKDGSIVESVVWQNDDRRLIIRDMALYLIHRHLGMHITMTTMTTTTMKKKEEGEKEEMEEGAPCFVGTQLADMSSMSRRAVKALGLDAPALTFQPVMLAFNELTKQLRSLPDLPLDISAVLPAHPGLYYATLFPPQSRALAQWSRLPDTARYLEPIEAVVQFERSGAWPEDLVAVQHMKSAFYLKIRERLMSLGAGYRAVVGAAPCSKEIASMGYIDIYTPGGYVFRCRIEHTPEVYMLRRLMADKDAPSIKRDFYAQALSRYEHLYTHCPAHALQLQALGQRYPALSDTLRLVKRWFASHMLLGEHLTIADQAVELLCAAVFVDAAPWQPPGTGHTGFARVLRLLHTWPWRREPLVVDLEENITAEQREQIQQSFHETQAQRPQGMVIATGRDPAGSWWRANEIDPILVARIGQLAAASYACMEQAVAAGQLAELKRMFTPSMADYDVLLHLVPHSCPRYYERAHPAKAHLSTASAAETFKNLALSEADYNVEAIPAGFDPIAYYLADLQSHFGRLAYFFYDRHGGTTIGVVWRRSMLAAKPLRVNLDYSTRPGPTKQVVPNLSAIVAEMARLGQGIVARVEVQRALDGTMA</sequence>
<keyword evidence="1" id="KW-0698">rRNA processing</keyword>
<dbReference type="GO" id="GO:0006409">
    <property type="term" value="P:tRNA export from nucleus"/>
    <property type="evidence" value="ECO:0007669"/>
    <property type="project" value="TreeGrafter"/>
</dbReference>
<name>A0A4P9YYV6_9FUNG</name>
<dbReference type="GO" id="GO:0003723">
    <property type="term" value="F:RNA binding"/>
    <property type="evidence" value="ECO:0007669"/>
    <property type="project" value="UniProtKB-KW"/>
</dbReference>